<organism evidence="5">
    <name type="scientific">Strongyloides stercoralis</name>
    <name type="common">Threadworm</name>
    <dbReference type="NCBI Taxonomy" id="6248"/>
    <lineage>
        <taxon>Eukaryota</taxon>
        <taxon>Metazoa</taxon>
        <taxon>Ecdysozoa</taxon>
        <taxon>Nematoda</taxon>
        <taxon>Chromadorea</taxon>
        <taxon>Rhabditida</taxon>
        <taxon>Tylenchina</taxon>
        <taxon>Panagrolaimomorpha</taxon>
        <taxon>Strongyloidoidea</taxon>
        <taxon>Strongyloididae</taxon>
        <taxon>Strongyloides</taxon>
    </lineage>
</organism>
<dbReference type="PANTHER" id="PTHR43157:SF31">
    <property type="entry name" value="PHOSPHATIDYLINOSITOL-GLYCAN BIOSYNTHESIS CLASS F PROTEIN"/>
    <property type="match status" value="1"/>
</dbReference>
<keyword evidence="4" id="KW-1185">Reference proteome</keyword>
<dbReference type="SUPFAM" id="SSF51735">
    <property type="entry name" value="NAD(P)-binding Rossmann-fold domains"/>
    <property type="match status" value="1"/>
</dbReference>
<evidence type="ECO:0000313" key="5">
    <source>
        <dbReference type="WBParaSite" id="SSTP_0000848200.1"/>
    </source>
</evidence>
<dbReference type="PRINTS" id="PR00081">
    <property type="entry name" value="GDHRDH"/>
</dbReference>
<feature type="transmembrane region" description="Helical" evidence="3">
    <location>
        <begin position="16"/>
        <end position="34"/>
    </location>
</feature>
<accession>A0A913I152</accession>
<protein>
    <submittedName>
        <fullName evidence="5">Oxidoreductase</fullName>
    </submittedName>
</protein>
<dbReference type="InterPro" id="IPR002347">
    <property type="entry name" value="SDR_fam"/>
</dbReference>
<dbReference type="Pfam" id="PF00106">
    <property type="entry name" value="adh_short"/>
    <property type="match status" value="1"/>
</dbReference>
<evidence type="ECO:0000256" key="1">
    <source>
        <dbReference type="ARBA" id="ARBA00023002"/>
    </source>
</evidence>
<evidence type="ECO:0000256" key="3">
    <source>
        <dbReference type="SAM" id="Phobius"/>
    </source>
</evidence>
<dbReference type="PANTHER" id="PTHR43157">
    <property type="entry name" value="PHOSPHATIDYLINOSITOL-GLYCAN BIOSYNTHESIS CLASS F PROTEIN-RELATED"/>
    <property type="match status" value="1"/>
</dbReference>
<keyword evidence="3" id="KW-0472">Membrane</keyword>
<dbReference type="GO" id="GO:0016491">
    <property type="term" value="F:oxidoreductase activity"/>
    <property type="evidence" value="ECO:0007669"/>
    <property type="project" value="UniProtKB-KW"/>
</dbReference>
<proteinExistence type="inferred from homology"/>
<evidence type="ECO:0000313" key="4">
    <source>
        <dbReference type="Proteomes" id="UP000035681"/>
    </source>
</evidence>
<sequence>MMKYLLMNLEEENDSFFLNTVVVVLIFSFILYLLRKYIKGKQYTENTKATDKIIIITGANTGIGKQLSRELNLRKGKVYMFCRDEKKAFDAKVSLTKYGCDSTRFITIKCDLTSISSIKNAVEEFKKHESHLDILVNNAGVMLVPKFTLTEDNCELTWQSNYLGHFVLTELVLPLLEKSSGGRIINVSSYLHTKCHEINLEKINDKSYFGPLKSYNMSKLAQVMHAKELTRRIREKNPLSKVTINSCEPGVVNTDLLRHTFLKYDIIANITKPFKWFFFKTAQDGAQCPLFLALSKNVDSISGKHFNNLTEKSDINKIANDKELCKELYDYSLQYIN</sequence>
<name>A0A913I152_STRER</name>
<dbReference type="WBParaSite" id="TCONS_00015009.p1">
    <property type="protein sequence ID" value="TCONS_00015009.p1"/>
    <property type="gene ID" value="XLOC_010221"/>
</dbReference>
<keyword evidence="3" id="KW-0812">Transmembrane</keyword>
<dbReference type="Gene3D" id="3.40.50.720">
    <property type="entry name" value="NAD(P)-binding Rossmann-like Domain"/>
    <property type="match status" value="1"/>
</dbReference>
<evidence type="ECO:0000256" key="2">
    <source>
        <dbReference type="RuleBase" id="RU000363"/>
    </source>
</evidence>
<dbReference type="PRINTS" id="PR00080">
    <property type="entry name" value="SDRFAMILY"/>
</dbReference>
<dbReference type="InterPro" id="IPR036291">
    <property type="entry name" value="NAD(P)-bd_dom_sf"/>
</dbReference>
<dbReference type="AlphaFoldDB" id="A0A913I152"/>
<keyword evidence="1" id="KW-0560">Oxidoreductase</keyword>
<dbReference type="Proteomes" id="UP000035681">
    <property type="component" value="Unplaced"/>
</dbReference>
<dbReference type="WBParaSite" id="SSTP_0000848200.1">
    <property type="protein sequence ID" value="SSTP_0000848200.1"/>
    <property type="gene ID" value="SSTP_0000848200"/>
</dbReference>
<reference evidence="5" key="1">
    <citation type="submission" date="2022-10" db="UniProtKB">
        <authorList>
            <consortium name="WormBaseParasite"/>
        </authorList>
    </citation>
    <scope>IDENTIFICATION</scope>
</reference>
<keyword evidence="3" id="KW-1133">Transmembrane helix</keyword>
<comment type="similarity">
    <text evidence="2">Belongs to the short-chain dehydrogenases/reductases (SDR) family.</text>
</comment>